<dbReference type="Gene3D" id="2.170.270.10">
    <property type="entry name" value="SET domain"/>
    <property type="match status" value="1"/>
</dbReference>
<feature type="compositionally biased region" description="Low complexity" evidence="5">
    <location>
        <begin position="1554"/>
        <end position="1586"/>
    </location>
</feature>
<dbReference type="GO" id="GO:0008270">
    <property type="term" value="F:zinc ion binding"/>
    <property type="evidence" value="ECO:0007669"/>
    <property type="project" value="UniProtKB-KW"/>
</dbReference>
<feature type="compositionally biased region" description="Basic and acidic residues" evidence="5">
    <location>
        <begin position="1030"/>
        <end position="1066"/>
    </location>
</feature>
<feature type="region of interest" description="Disordered" evidence="5">
    <location>
        <begin position="301"/>
        <end position="321"/>
    </location>
</feature>
<dbReference type="GO" id="GO:0008757">
    <property type="term" value="F:S-adenosylmethionine-dependent methyltransferase activity"/>
    <property type="evidence" value="ECO:0007669"/>
    <property type="project" value="UniProtKB-ARBA"/>
</dbReference>
<dbReference type="PANTHER" id="PTHR46462">
    <property type="entry name" value="UPSET, ISOFORM A"/>
    <property type="match status" value="1"/>
</dbReference>
<dbReference type="Pfam" id="PF20826">
    <property type="entry name" value="PHD_5"/>
    <property type="match status" value="1"/>
</dbReference>
<keyword evidence="1" id="KW-0479">Metal-binding</keyword>
<feature type="compositionally biased region" description="Polar residues" evidence="5">
    <location>
        <begin position="462"/>
        <end position="474"/>
    </location>
</feature>
<feature type="compositionally biased region" description="Pro residues" evidence="5">
    <location>
        <begin position="449"/>
        <end position="460"/>
    </location>
</feature>
<feature type="compositionally biased region" description="Basic residues" evidence="5">
    <location>
        <begin position="1155"/>
        <end position="1164"/>
    </location>
</feature>
<dbReference type="InterPro" id="IPR046341">
    <property type="entry name" value="SET_dom_sf"/>
</dbReference>
<feature type="region of interest" description="Disordered" evidence="5">
    <location>
        <begin position="938"/>
        <end position="1259"/>
    </location>
</feature>
<dbReference type="PROSITE" id="PS50280">
    <property type="entry name" value="SET"/>
    <property type="match status" value="1"/>
</dbReference>
<dbReference type="SUPFAM" id="SSF57903">
    <property type="entry name" value="FYVE/PHD zinc finger"/>
    <property type="match status" value="1"/>
</dbReference>
<feature type="region of interest" description="Disordered" evidence="5">
    <location>
        <begin position="1662"/>
        <end position="1711"/>
    </location>
</feature>
<gene>
    <name evidence="7" type="ORF">NQ315_011881</name>
</gene>
<dbReference type="InterPro" id="IPR011011">
    <property type="entry name" value="Znf_FYVE_PHD"/>
</dbReference>
<dbReference type="PANTHER" id="PTHR46462:SF3">
    <property type="entry name" value="UPSET, ISOFORM A"/>
    <property type="match status" value="1"/>
</dbReference>
<dbReference type="SUPFAM" id="SSF82199">
    <property type="entry name" value="SET domain"/>
    <property type="match status" value="1"/>
</dbReference>
<protein>
    <recommendedName>
        <fullName evidence="6">SET domain-containing protein</fullName>
    </recommendedName>
</protein>
<feature type="region of interest" description="Disordered" evidence="5">
    <location>
        <begin position="1361"/>
        <end position="1421"/>
    </location>
</feature>
<feature type="domain" description="SET" evidence="6">
    <location>
        <begin position="776"/>
        <end position="905"/>
    </location>
</feature>
<feature type="compositionally biased region" description="Basic and acidic residues" evidence="5">
    <location>
        <begin position="1081"/>
        <end position="1154"/>
    </location>
</feature>
<feature type="region of interest" description="Disordered" evidence="5">
    <location>
        <begin position="1538"/>
        <end position="1608"/>
    </location>
</feature>
<feature type="compositionally biased region" description="Basic and acidic residues" evidence="5">
    <location>
        <begin position="1232"/>
        <end position="1244"/>
    </location>
</feature>
<evidence type="ECO:0000256" key="1">
    <source>
        <dbReference type="ARBA" id="ARBA00022723"/>
    </source>
</evidence>
<evidence type="ECO:0000256" key="2">
    <source>
        <dbReference type="ARBA" id="ARBA00022771"/>
    </source>
</evidence>
<proteinExistence type="predicted"/>
<organism evidence="7 8">
    <name type="scientific">Exocentrus adspersus</name>
    <dbReference type="NCBI Taxonomy" id="1586481"/>
    <lineage>
        <taxon>Eukaryota</taxon>
        <taxon>Metazoa</taxon>
        <taxon>Ecdysozoa</taxon>
        <taxon>Arthropoda</taxon>
        <taxon>Hexapoda</taxon>
        <taxon>Insecta</taxon>
        <taxon>Pterygota</taxon>
        <taxon>Neoptera</taxon>
        <taxon>Endopterygota</taxon>
        <taxon>Coleoptera</taxon>
        <taxon>Polyphaga</taxon>
        <taxon>Cucujiformia</taxon>
        <taxon>Chrysomeloidea</taxon>
        <taxon>Cerambycidae</taxon>
        <taxon>Lamiinae</taxon>
        <taxon>Acanthocinini</taxon>
        <taxon>Exocentrus</taxon>
    </lineage>
</organism>
<dbReference type="Proteomes" id="UP001159042">
    <property type="component" value="Unassembled WGS sequence"/>
</dbReference>
<dbReference type="Pfam" id="PF00856">
    <property type="entry name" value="SET"/>
    <property type="match status" value="1"/>
</dbReference>
<dbReference type="SMART" id="SM00249">
    <property type="entry name" value="PHD"/>
    <property type="match status" value="1"/>
</dbReference>
<dbReference type="SMART" id="SM00317">
    <property type="entry name" value="SET"/>
    <property type="match status" value="1"/>
</dbReference>
<feature type="compositionally biased region" description="Polar residues" evidence="5">
    <location>
        <begin position="1405"/>
        <end position="1415"/>
    </location>
</feature>
<keyword evidence="3" id="KW-0862">Zinc</keyword>
<feature type="compositionally biased region" description="Basic residues" evidence="5">
    <location>
        <begin position="698"/>
        <end position="716"/>
    </location>
</feature>
<name>A0AAV8W1C9_9CUCU</name>
<dbReference type="GO" id="GO:0008276">
    <property type="term" value="F:protein methyltransferase activity"/>
    <property type="evidence" value="ECO:0007669"/>
    <property type="project" value="UniProtKB-ARBA"/>
</dbReference>
<feature type="compositionally biased region" description="Basic and acidic residues" evidence="5">
    <location>
        <begin position="687"/>
        <end position="697"/>
    </location>
</feature>
<feature type="compositionally biased region" description="Polar residues" evidence="5">
    <location>
        <begin position="1166"/>
        <end position="1214"/>
    </location>
</feature>
<evidence type="ECO:0000256" key="4">
    <source>
        <dbReference type="ARBA" id="ARBA00022853"/>
    </source>
</evidence>
<dbReference type="InterPro" id="IPR001214">
    <property type="entry name" value="SET_dom"/>
</dbReference>
<dbReference type="GO" id="GO:0006355">
    <property type="term" value="P:regulation of DNA-templated transcription"/>
    <property type="evidence" value="ECO:0007669"/>
    <property type="project" value="TreeGrafter"/>
</dbReference>
<evidence type="ECO:0000313" key="7">
    <source>
        <dbReference type="EMBL" id="KAJ8920220.1"/>
    </source>
</evidence>
<evidence type="ECO:0000259" key="6">
    <source>
        <dbReference type="PROSITE" id="PS50280"/>
    </source>
</evidence>
<keyword evidence="8" id="KW-1185">Reference proteome</keyword>
<dbReference type="CDD" id="cd15550">
    <property type="entry name" value="PHD_MLL5"/>
    <property type="match status" value="1"/>
</dbReference>
<dbReference type="PROSITE" id="PS01359">
    <property type="entry name" value="ZF_PHD_1"/>
    <property type="match status" value="1"/>
</dbReference>
<reference evidence="7 8" key="1">
    <citation type="journal article" date="2023" name="Insect Mol. Biol.">
        <title>Genome sequencing provides insights into the evolution of gene families encoding plant cell wall-degrading enzymes in longhorned beetles.</title>
        <authorList>
            <person name="Shin N.R."/>
            <person name="Okamura Y."/>
            <person name="Kirsch R."/>
            <person name="Pauchet Y."/>
        </authorList>
    </citation>
    <scope>NUCLEOTIDE SEQUENCE [LARGE SCALE GENOMIC DNA]</scope>
    <source>
        <strain evidence="7">EAD_L_NR</strain>
    </source>
</reference>
<sequence>MSVCFETNTVLASQVGTSSAPPQLLDGISTTATSSANNSVSTNVIQTPITTNVIQSSIACNALQPTGDKCEQQQQISAAKSIAKLVVANHPSANNCNPVLQKVVNPPLITVLNPSGPLTVVKTLCVTSGVSSAPQFTLVNSSPLNVTNAVGKPPTITLLNAPVTVVKAITTAQAVDKPVPDLPNSVGVGIINSPSPVIENRGHNVFVKNTCPDSTVPDVPQSHKLLTANNFPQTNVLASINSSAKAVNGQRSKLKILSNVVMPGTSQAPNNILLNKNPQRYVPRQKIMGPNGATTKYINKPVPNNIVKPTTIPPQRPQKLANKPNYIGKHAVQAQKMRQPHGKQKGLKMSPSAPYHLHGPQIPDKQLTELTFNQALTAQIIETLSNTSAPLPYEILPSRYQNAFSCPDTKPIVEPVKVVEDKNKSGLDALSLICQAVLLDHNYNATLPPDSPTRPSPPSVPQAQINGISTNSMFSPGAAKRRSLPSSNTISTASSLSNLSVAATNSNSVRTPHDDDASSDISDGSERKHDTEGEETDTAPEAEAVNNDNFDGYGDYVTRCICGFLHDDGYMVECDRCKVWQHVQCVVKNKQIPDEYLCEACDPTKPIDRQRARNVQQQWLRDRQFVDPKLRKEVKVKEVFKPKETISDTDTSDGEHVAHNNNVVNKGRAVGNRRKSDNQQKQTVARQKREIAKEAPQRRQKRKERKIVRRKTKAQTKSHSDDENQDTWASHLPQLRQWIEKYEEAVTNHYSPELRARISNIRVNNTHSDVNMQYDPTVCKCRVHTQPLTEIKYLVSTVHLSPNTAVVELRGKYMLSTQHRNSGGSLTTRQHSQRPGPFLFFYRLHRDNTEVCVDTRTYGNSARFIRRSCKPNAELRHCIEKGVLHLYIVSITAVEKNSELTIKHESHDLAAVGTTQIACACGNAEQCAVNKTTIKKNNNEPSEVQRKRRGRRTVSSSLPEPEPLKEMKVKEDPKPLPAPLPPPPPPPPVDLPSPVKEDKASEEEVDDKMKVDVKLEITEEPVAEPVSVQEEVKEEKNEIKEEPQDEKMEIDVKKEDVKEEDVRSSSDETVPSKRRSSLQSKSDKEDEKPPEPKQEKSKCKKLSREERKLEAILRAIEQMEKAESRKQEHQAKQAHRRESEPGPTPKEEEKQEPKLKRRRRKGRARTTSQSARRNRLNSTDSYMTSGDENMLSPNDGNQHGSRPSPKEMNQGNDSADNRAVGLLLALSNGENANKHDKSPPREMDSNSNSAHSSPETPLSSACLLVQAAVEPLEPGFKFPKTKKGLMNEWLNKVPEPIHSASSISPSSLTPHLSNSAEYDGPTGFYTPSKNLNTLAQAVNYCDSNVQSRGNAKKRWLRQAISEDHSCDSPAGRAESPPLNEMVAPPKKRRLPRESLSAEASPPLTPTSCAPSCINKSESDRPNQEGCVEIVYSGTDGDSPTQTLESDAVLKERAAKMKQEFSKCIVPSPTEGPHNEMGPLGCLMDPRLTRDSHIFSHNDLVGTVEKTLSILGFEENKPETTPKRKVKLSITEYRQRKKLNVNDTDKCDDQEQEPEPTSTEENNSSESFKVTSRLRSGSTSSSTSLTSSDDEITPEIPIKVPAFNSEPTELERQREISSLRLKRAFGLAVDEEPRPVLDVEAILNLELEPKVKPIPIPSPTFPIPGCSETVQEPNVSPKPVASPARSLSPPVLPPVEKSPSPTVDVEVEEEPPVIEKISEPEEVKDEEDVEPNLFYTPDEEEAMAAAERTFDESKSVNYVPPFNNPVYPSCSFTNYTSTIDDDARYEGRNPSPPPDLTSVEFDGQS</sequence>
<comment type="caution">
    <text evidence="7">The sequence shown here is derived from an EMBL/GenBank/DDBJ whole genome shotgun (WGS) entry which is preliminary data.</text>
</comment>
<feature type="compositionally biased region" description="Basic and acidic residues" evidence="5">
    <location>
        <begin position="1007"/>
        <end position="1017"/>
    </location>
</feature>
<dbReference type="GO" id="GO:0008170">
    <property type="term" value="F:N-methyltransferase activity"/>
    <property type="evidence" value="ECO:0007669"/>
    <property type="project" value="UniProtKB-ARBA"/>
</dbReference>
<feature type="region of interest" description="Disordered" evidence="5">
    <location>
        <begin position="1780"/>
        <end position="1804"/>
    </location>
</feature>
<dbReference type="GO" id="GO:0034967">
    <property type="term" value="C:Set3 complex"/>
    <property type="evidence" value="ECO:0007669"/>
    <property type="project" value="TreeGrafter"/>
</dbReference>
<feature type="region of interest" description="Disordered" evidence="5">
    <location>
        <begin position="445"/>
        <end position="491"/>
    </location>
</feature>
<evidence type="ECO:0000313" key="8">
    <source>
        <dbReference type="Proteomes" id="UP001159042"/>
    </source>
</evidence>
<dbReference type="CDD" id="cd10529">
    <property type="entry name" value="SET_SETD5-like"/>
    <property type="match status" value="1"/>
</dbReference>
<keyword evidence="4" id="KW-0156">Chromatin regulator</keyword>
<feature type="compositionally biased region" description="Basic and acidic residues" evidence="5">
    <location>
        <begin position="962"/>
        <end position="974"/>
    </location>
</feature>
<dbReference type="InterPro" id="IPR019786">
    <property type="entry name" value="Zinc_finger_PHD-type_CS"/>
</dbReference>
<evidence type="ECO:0000256" key="3">
    <source>
        <dbReference type="ARBA" id="ARBA00022833"/>
    </source>
</evidence>
<accession>A0AAV8W1C9</accession>
<dbReference type="GO" id="GO:0006325">
    <property type="term" value="P:chromatin organization"/>
    <property type="evidence" value="ECO:0007669"/>
    <property type="project" value="UniProtKB-KW"/>
</dbReference>
<dbReference type="InterPro" id="IPR001965">
    <property type="entry name" value="Znf_PHD"/>
</dbReference>
<keyword evidence="2" id="KW-0863">Zinc-finger</keyword>
<feature type="compositionally biased region" description="Polar residues" evidence="5">
    <location>
        <begin position="1245"/>
        <end position="1259"/>
    </location>
</feature>
<dbReference type="GO" id="GO:0070210">
    <property type="term" value="C:Rpd3L-Expanded complex"/>
    <property type="evidence" value="ECO:0007669"/>
    <property type="project" value="TreeGrafter"/>
</dbReference>
<evidence type="ECO:0000256" key="5">
    <source>
        <dbReference type="SAM" id="MobiDB-lite"/>
    </source>
</evidence>
<dbReference type="InterPro" id="IPR013083">
    <property type="entry name" value="Znf_RING/FYVE/PHD"/>
</dbReference>
<dbReference type="Gene3D" id="3.30.40.10">
    <property type="entry name" value="Zinc/RING finger domain, C3HC4 (zinc finger)"/>
    <property type="match status" value="1"/>
</dbReference>
<feature type="region of interest" description="Disordered" evidence="5">
    <location>
        <begin position="646"/>
        <end position="728"/>
    </location>
</feature>
<feature type="compositionally biased region" description="Pro residues" evidence="5">
    <location>
        <begin position="975"/>
        <end position="991"/>
    </location>
</feature>
<feature type="region of interest" description="Disordered" evidence="5">
    <location>
        <begin position="503"/>
        <end position="548"/>
    </location>
</feature>
<dbReference type="EMBL" id="JANEYG010000015">
    <property type="protein sequence ID" value="KAJ8920220.1"/>
    <property type="molecule type" value="Genomic_DNA"/>
</dbReference>